<feature type="signal peptide" evidence="7">
    <location>
        <begin position="1"/>
        <end position="19"/>
    </location>
</feature>
<evidence type="ECO:0000256" key="6">
    <source>
        <dbReference type="PROSITE-ProRule" id="PRU00076"/>
    </source>
</evidence>
<dbReference type="CDD" id="cd00054">
    <property type="entry name" value="EGF_CA"/>
    <property type="match status" value="9"/>
</dbReference>
<keyword evidence="2 7" id="KW-0732">Signal</keyword>
<dbReference type="FunFam" id="2.10.25.10:FF:000012">
    <property type="entry name" value="Delta-like protein"/>
    <property type="match status" value="1"/>
</dbReference>
<dbReference type="PRINTS" id="PR00010">
    <property type="entry name" value="EGFBLOOD"/>
</dbReference>
<dbReference type="GO" id="GO:0007411">
    <property type="term" value="P:axon guidance"/>
    <property type="evidence" value="ECO:0007669"/>
    <property type="project" value="TreeGrafter"/>
</dbReference>
<sequence length="799" mass="92514">MKIKITLFIYCLFTAEVSSRDGERYIRDDRFKGTDPFIPDENYMERLKKECKELFDVFPQLTPQHYQFSHYAPVNCRYHVIHIKLEDLQRRKRSASVDDYELVIPESEHYGVVALQGWPPDVNNDLYSGCDINDPVYEMQRYAAIDCGAFNNDCIYRRSIYGRTDYYPGMKFIVLDGARILKRIKRVIKGTINYRVTLILSLGNGTYMNLNYTVKAFSYVEINQTDPFYFAHGDLLKLYRETRFPLCIYRAWETEHSQYYPCRTRWPKKYFWDKTINRLHNHAGLKVFIVERRMLPKYEKRDHPLVTDRGTWFTHNYRCFDLLCPYSSHRYPTFTGLYCEQNLDECAYDAHNCPPGWDCHDTNTSYYCECPAGTTGTNCSQDVDECEEGTHDCPIYSTCRNTNGSYTCICPSWFTGKYCNEFIDYCIIYKPCRNGGKCHPLQNNYHCECPAGYTGKNCTDDIDECHSNPCGTHGTCENGVNKYTCKCEPAYTGWRCDVEINECKNQNLECKHGICVRVEETKYKCDCHPGYTGRLCDTDIDECLDKSICGWNGNCRNEVGSFKCECLDGFRGDRCQHEIDECQSDPCQNGGYCLDGRNDYECICQLGYKGTHCEHIIDHCKSHECENEGSCINLPYGYRCDCPSYATGTFCEDLIDNCVDEYQCGEGYCRNLKGSYECICDDGYTDKNCKTKVDRCADDNCVDEYQCGEGYCRNLKGSYECICDDGYTDKNCKTKVDRCADIECRNGGSCTSDGEDYSCICPKGTRGFYCETKDSGMVARIHWKMHLFASLFLAWRHLF</sequence>
<dbReference type="Pfam" id="PF07645">
    <property type="entry name" value="EGF_CA"/>
    <property type="match status" value="3"/>
</dbReference>
<feature type="disulfide bond" evidence="6">
    <location>
        <begin position="761"/>
        <end position="770"/>
    </location>
</feature>
<gene>
    <name evidence="9" type="ORF">M514_07469</name>
</gene>
<dbReference type="GO" id="GO:0005509">
    <property type="term" value="F:calcium ion binding"/>
    <property type="evidence" value="ECO:0007669"/>
    <property type="project" value="InterPro"/>
</dbReference>
<protein>
    <recommendedName>
        <fullName evidence="8">EGF-like domain-containing protein</fullName>
    </recommendedName>
</protein>
<comment type="caution">
    <text evidence="6">Lacks conserved residue(s) required for the propagation of feature annotation.</text>
</comment>
<feature type="disulfide bond" evidence="6">
    <location>
        <begin position="604"/>
        <end position="613"/>
    </location>
</feature>
<dbReference type="InterPro" id="IPR009030">
    <property type="entry name" value="Growth_fac_rcpt_cys_sf"/>
</dbReference>
<evidence type="ECO:0000259" key="8">
    <source>
        <dbReference type="PROSITE" id="PS50026"/>
    </source>
</evidence>
<feature type="domain" description="EGF-like" evidence="8">
    <location>
        <begin position="697"/>
        <end position="733"/>
    </location>
</feature>
<accession>A0A085NE32</accession>
<name>A0A085NE32_9BILA</name>
<dbReference type="SUPFAM" id="SSF57184">
    <property type="entry name" value="Growth factor receptor domain"/>
    <property type="match status" value="1"/>
</dbReference>
<feature type="disulfide bond" evidence="6">
    <location>
        <begin position="527"/>
        <end position="536"/>
    </location>
</feature>
<feature type="domain" description="EGF-like" evidence="8">
    <location>
        <begin position="616"/>
        <end position="652"/>
    </location>
</feature>
<feature type="disulfide bond" evidence="6">
    <location>
        <begin position="449"/>
        <end position="458"/>
    </location>
</feature>
<feature type="domain" description="EGF-like" evidence="8">
    <location>
        <begin position="735"/>
        <end position="771"/>
    </location>
</feature>
<dbReference type="Proteomes" id="UP000030758">
    <property type="component" value="Unassembled WGS sequence"/>
</dbReference>
<dbReference type="PANTHER" id="PTHR45836">
    <property type="entry name" value="SLIT HOMOLOG"/>
    <property type="match status" value="1"/>
</dbReference>
<feature type="disulfide bond" evidence="6">
    <location>
        <begin position="487"/>
        <end position="496"/>
    </location>
</feature>
<dbReference type="FunFam" id="2.10.25.10:FF:000004">
    <property type="entry name" value="Neurogenic locus notch 1"/>
    <property type="match status" value="1"/>
</dbReference>
<feature type="disulfide bond" evidence="6">
    <location>
        <begin position="723"/>
        <end position="732"/>
    </location>
</feature>
<keyword evidence="3" id="KW-0677">Repeat</keyword>
<dbReference type="SUPFAM" id="SSF57196">
    <property type="entry name" value="EGF/Laminin"/>
    <property type="match status" value="8"/>
</dbReference>
<dbReference type="InterPro" id="IPR001881">
    <property type="entry name" value="EGF-like_Ca-bd_dom"/>
</dbReference>
<feature type="domain" description="EGF-like" evidence="8">
    <location>
        <begin position="499"/>
        <end position="537"/>
    </location>
</feature>
<feature type="disulfide bond" evidence="6">
    <location>
        <begin position="566"/>
        <end position="575"/>
    </location>
</feature>
<feature type="domain" description="EGF-like" evidence="8">
    <location>
        <begin position="422"/>
        <end position="459"/>
    </location>
</feature>
<dbReference type="PROSITE" id="PS00010">
    <property type="entry name" value="ASX_HYDROXYL"/>
    <property type="match status" value="8"/>
</dbReference>
<feature type="disulfide bond" evidence="6">
    <location>
        <begin position="642"/>
        <end position="651"/>
    </location>
</feature>
<feature type="domain" description="EGF-like" evidence="8">
    <location>
        <begin position="654"/>
        <end position="690"/>
    </location>
</feature>
<feature type="disulfide bond" evidence="6">
    <location>
        <begin position="680"/>
        <end position="689"/>
    </location>
</feature>
<dbReference type="EMBL" id="KL367511">
    <property type="protein sequence ID" value="KFD67728.1"/>
    <property type="molecule type" value="Genomic_DNA"/>
</dbReference>
<dbReference type="PROSITE" id="PS50026">
    <property type="entry name" value="EGF_3"/>
    <property type="match status" value="11"/>
</dbReference>
<evidence type="ECO:0000256" key="3">
    <source>
        <dbReference type="ARBA" id="ARBA00022737"/>
    </source>
</evidence>
<dbReference type="InterPro" id="IPR018097">
    <property type="entry name" value="EGF_Ca-bd_CS"/>
</dbReference>
<dbReference type="Pfam" id="PF12661">
    <property type="entry name" value="hEGF"/>
    <property type="match status" value="5"/>
</dbReference>
<dbReference type="GO" id="GO:0043235">
    <property type="term" value="C:receptor complex"/>
    <property type="evidence" value="ECO:0007669"/>
    <property type="project" value="TreeGrafter"/>
</dbReference>
<dbReference type="GO" id="GO:0045597">
    <property type="term" value="P:positive regulation of cell differentiation"/>
    <property type="evidence" value="ECO:0007669"/>
    <property type="project" value="UniProtKB-ARBA"/>
</dbReference>
<keyword evidence="5" id="KW-0325">Glycoprotein</keyword>
<dbReference type="FunFam" id="2.10.25.10:FF:000472">
    <property type="entry name" value="Uncharacterized protein, isoform A"/>
    <property type="match status" value="1"/>
</dbReference>
<dbReference type="SMART" id="SM00179">
    <property type="entry name" value="EGF_CA"/>
    <property type="match status" value="11"/>
</dbReference>
<dbReference type="FunFam" id="2.10.25.10:FF:000038">
    <property type="entry name" value="Fibrillin 2"/>
    <property type="match status" value="1"/>
</dbReference>
<feature type="domain" description="EGF-like" evidence="8">
    <location>
        <begin position="342"/>
        <end position="380"/>
    </location>
</feature>
<feature type="disulfide bond" evidence="6">
    <location>
        <begin position="370"/>
        <end position="379"/>
    </location>
</feature>
<dbReference type="InterPro" id="IPR013032">
    <property type="entry name" value="EGF-like_CS"/>
</dbReference>
<evidence type="ECO:0000256" key="2">
    <source>
        <dbReference type="ARBA" id="ARBA00022729"/>
    </source>
</evidence>
<dbReference type="InterPro" id="IPR000152">
    <property type="entry name" value="EGF-type_Asp/Asn_hydroxyl_site"/>
</dbReference>
<evidence type="ECO:0000256" key="1">
    <source>
        <dbReference type="ARBA" id="ARBA00022536"/>
    </source>
</evidence>
<dbReference type="PANTHER" id="PTHR45836:SF23">
    <property type="entry name" value="NEUROGENIC LOCUS NOTCH HOMOLOG PROTEIN 1"/>
    <property type="match status" value="1"/>
</dbReference>
<feature type="disulfide bond" evidence="6">
    <location>
        <begin position="410"/>
        <end position="419"/>
    </location>
</feature>
<evidence type="ECO:0000313" key="9">
    <source>
        <dbReference type="EMBL" id="KFD67728.1"/>
    </source>
</evidence>
<feature type="domain" description="EGF-like" evidence="8">
    <location>
        <begin position="461"/>
        <end position="497"/>
    </location>
</feature>
<feature type="domain" description="EGF-like" evidence="8">
    <location>
        <begin position="539"/>
        <end position="576"/>
    </location>
</feature>
<dbReference type="PROSITE" id="PS00022">
    <property type="entry name" value="EGF_1"/>
    <property type="match status" value="9"/>
</dbReference>
<dbReference type="Pfam" id="PF00008">
    <property type="entry name" value="EGF"/>
    <property type="match status" value="3"/>
</dbReference>
<proteinExistence type="predicted"/>
<dbReference type="PROSITE" id="PS01186">
    <property type="entry name" value="EGF_2"/>
    <property type="match status" value="6"/>
</dbReference>
<feature type="domain" description="EGF-like" evidence="8">
    <location>
        <begin position="382"/>
        <end position="420"/>
    </location>
</feature>
<evidence type="ECO:0000256" key="5">
    <source>
        <dbReference type="ARBA" id="ARBA00023180"/>
    </source>
</evidence>
<reference evidence="9" key="1">
    <citation type="journal article" date="2014" name="Nat. Genet.">
        <title>Genome and transcriptome of the porcine whipworm Trichuris suis.</title>
        <authorList>
            <person name="Jex A.R."/>
            <person name="Nejsum P."/>
            <person name="Schwarz E.M."/>
            <person name="Hu L."/>
            <person name="Young N.D."/>
            <person name="Hall R.S."/>
            <person name="Korhonen P.K."/>
            <person name="Liao S."/>
            <person name="Thamsborg S."/>
            <person name="Xia J."/>
            <person name="Xu P."/>
            <person name="Wang S."/>
            <person name="Scheerlinck J.P."/>
            <person name="Hofmann A."/>
            <person name="Sternberg P.W."/>
            <person name="Wang J."/>
            <person name="Gasser R.B."/>
        </authorList>
    </citation>
    <scope>NUCLEOTIDE SEQUENCE [LARGE SCALE GENOMIC DNA]</scope>
    <source>
        <strain evidence="9">DCEP-RM93F</strain>
    </source>
</reference>
<dbReference type="GO" id="GO:0009986">
    <property type="term" value="C:cell surface"/>
    <property type="evidence" value="ECO:0007669"/>
    <property type="project" value="TreeGrafter"/>
</dbReference>
<dbReference type="InterPro" id="IPR000742">
    <property type="entry name" value="EGF"/>
</dbReference>
<dbReference type="InterPro" id="IPR051355">
    <property type="entry name" value="Notch/Slit_guidance"/>
</dbReference>
<evidence type="ECO:0000256" key="4">
    <source>
        <dbReference type="ARBA" id="ARBA00023157"/>
    </source>
</evidence>
<organism evidence="9">
    <name type="scientific">Trichuris suis</name>
    <name type="common">pig whipworm</name>
    <dbReference type="NCBI Taxonomy" id="68888"/>
    <lineage>
        <taxon>Eukaryota</taxon>
        <taxon>Metazoa</taxon>
        <taxon>Ecdysozoa</taxon>
        <taxon>Nematoda</taxon>
        <taxon>Enoplea</taxon>
        <taxon>Dorylaimia</taxon>
        <taxon>Trichinellida</taxon>
        <taxon>Trichuridae</taxon>
        <taxon>Trichuris</taxon>
    </lineage>
</organism>
<dbReference type="PROSITE" id="PS01187">
    <property type="entry name" value="EGF_CA"/>
    <property type="match status" value="2"/>
</dbReference>
<keyword evidence="4 6" id="KW-1015">Disulfide bond</keyword>
<dbReference type="Gene3D" id="2.10.25.10">
    <property type="entry name" value="Laminin"/>
    <property type="match status" value="10"/>
</dbReference>
<dbReference type="GO" id="GO:0007219">
    <property type="term" value="P:Notch signaling pathway"/>
    <property type="evidence" value="ECO:0007669"/>
    <property type="project" value="TreeGrafter"/>
</dbReference>
<feature type="chain" id="PRO_5001795828" description="EGF-like domain-containing protein" evidence="7">
    <location>
        <begin position="20"/>
        <end position="799"/>
    </location>
</feature>
<dbReference type="AlphaFoldDB" id="A0A085NE32"/>
<keyword evidence="1 6" id="KW-0245">EGF-like domain</keyword>
<dbReference type="GO" id="GO:0005886">
    <property type="term" value="C:plasma membrane"/>
    <property type="evidence" value="ECO:0007669"/>
    <property type="project" value="TreeGrafter"/>
</dbReference>
<dbReference type="InterPro" id="IPR049883">
    <property type="entry name" value="NOTCH1_EGF-like"/>
</dbReference>
<feature type="domain" description="EGF-like" evidence="8">
    <location>
        <begin position="578"/>
        <end position="614"/>
    </location>
</feature>
<evidence type="ECO:0000256" key="7">
    <source>
        <dbReference type="SAM" id="SignalP"/>
    </source>
</evidence>
<dbReference type="SMART" id="SM00181">
    <property type="entry name" value="EGF"/>
    <property type="match status" value="11"/>
</dbReference>